<feature type="transmembrane region" description="Helical" evidence="1">
    <location>
        <begin position="258"/>
        <end position="276"/>
    </location>
</feature>
<protein>
    <submittedName>
        <fullName evidence="3">Uncharacterized protein</fullName>
    </submittedName>
</protein>
<dbReference type="GeneID" id="121218408"/>
<accession>A0ABM3AA65</accession>
<gene>
    <name evidence="3" type="primary">LOC121218408</name>
</gene>
<reference evidence="3" key="2">
    <citation type="submission" date="2025-08" db="UniProtKB">
        <authorList>
            <consortium name="RefSeq"/>
        </authorList>
    </citation>
    <scope>IDENTIFICATION</scope>
</reference>
<evidence type="ECO:0000313" key="3">
    <source>
        <dbReference type="RefSeq" id="XP_040951516.1"/>
    </source>
</evidence>
<sequence>MAPSADSNFVDPMSSAFFGQCLVQSFPHHDMMKLEGNNFVQWQQHIRLIDKLLTSWLLSTISSSLLSCFTSAQSACDGWNITNRLFAASTSVKISRIKHDLHSLKKEPLPFSRLVNVLLEFGSRQVRAVREIPIQANHVVASDVTAVVDSGSGEGRTTVGLRGRGSWSRMQCQIYNRFGHIVQRCFYRFNRSYDGPNTSTMLRFSPSVYNRQEKVRASQARFFCDRMKLVLQGIQMGSGLLARLGVMKGIGRIMQANLLGSIVGQILVRILGRFMGNSIVSSLGGKLGTILGQLTTSILGLLIGNIMCISLGCMQVSILGLLMSRLMGRIMYLSMGLILILLVDSLMGLMLILLMLRVLCKKNANLLVSRGRQNLEHMFFILLSVLDYLDFLIFMLLIFRMPHNTVLILIILIHLIICR</sequence>
<dbReference type="PANTHER" id="PTHR47481:SF10">
    <property type="entry name" value="COPIA-LIKE POLYPROTEIN_RETROTRANSPOSON"/>
    <property type="match status" value="1"/>
</dbReference>
<keyword evidence="1" id="KW-0472">Membrane</keyword>
<keyword evidence="1" id="KW-1133">Transmembrane helix</keyword>
<reference evidence="2" key="1">
    <citation type="journal article" date="2020" name="Nat. Genet.">
        <title>Genomic diversifications of five Gossypium allopolyploid species and their impact on cotton improvement.</title>
        <authorList>
            <person name="Chen Z.J."/>
            <person name="Sreedasyam A."/>
            <person name="Ando A."/>
            <person name="Song Q."/>
            <person name="De Santiago L.M."/>
            <person name="Hulse-Kemp A.M."/>
            <person name="Ding M."/>
            <person name="Ye W."/>
            <person name="Kirkbride R.C."/>
            <person name="Jenkins J."/>
            <person name="Plott C."/>
            <person name="Lovell J."/>
            <person name="Lin Y.M."/>
            <person name="Vaughn R."/>
            <person name="Liu B."/>
            <person name="Simpson S."/>
            <person name="Scheffler B.E."/>
            <person name="Wen L."/>
            <person name="Saski C.A."/>
            <person name="Grover C.E."/>
            <person name="Hu G."/>
            <person name="Conover J.L."/>
            <person name="Carlson J.W."/>
            <person name="Shu S."/>
            <person name="Boston L.B."/>
            <person name="Williams M."/>
            <person name="Peterson D.G."/>
            <person name="McGee K."/>
            <person name="Jones D.C."/>
            <person name="Wendel J.F."/>
            <person name="Stelly D.M."/>
            <person name="Grimwood J."/>
            <person name="Schmutz J."/>
        </authorList>
    </citation>
    <scope>NUCLEOTIDE SEQUENCE [LARGE SCALE GENOMIC DNA]</scope>
    <source>
        <strain evidence="2">cv. TM-1</strain>
    </source>
</reference>
<keyword evidence="1" id="KW-0812">Transmembrane</keyword>
<organism evidence="2 3">
    <name type="scientific">Gossypium hirsutum</name>
    <name type="common">Upland cotton</name>
    <name type="synonym">Gossypium mexicanum</name>
    <dbReference type="NCBI Taxonomy" id="3635"/>
    <lineage>
        <taxon>Eukaryota</taxon>
        <taxon>Viridiplantae</taxon>
        <taxon>Streptophyta</taxon>
        <taxon>Embryophyta</taxon>
        <taxon>Tracheophyta</taxon>
        <taxon>Spermatophyta</taxon>
        <taxon>Magnoliopsida</taxon>
        <taxon>eudicotyledons</taxon>
        <taxon>Gunneridae</taxon>
        <taxon>Pentapetalae</taxon>
        <taxon>rosids</taxon>
        <taxon>malvids</taxon>
        <taxon>Malvales</taxon>
        <taxon>Malvaceae</taxon>
        <taxon>Malvoideae</taxon>
        <taxon>Gossypium</taxon>
    </lineage>
</organism>
<keyword evidence="2" id="KW-1185">Reference proteome</keyword>
<dbReference type="PANTHER" id="PTHR47481">
    <property type="match status" value="1"/>
</dbReference>
<dbReference type="Proteomes" id="UP000818029">
    <property type="component" value="Chromosome D06"/>
</dbReference>
<evidence type="ECO:0000313" key="2">
    <source>
        <dbReference type="Proteomes" id="UP000818029"/>
    </source>
</evidence>
<dbReference type="RefSeq" id="XP_040951516.1">
    <property type="nucleotide sequence ID" value="XM_041095582.1"/>
</dbReference>
<name>A0ABM3AA65_GOSHI</name>
<evidence type="ECO:0000256" key="1">
    <source>
        <dbReference type="SAM" id="Phobius"/>
    </source>
</evidence>
<feature type="transmembrane region" description="Helical" evidence="1">
    <location>
        <begin position="296"/>
        <end position="323"/>
    </location>
</feature>
<proteinExistence type="predicted"/>
<feature type="transmembrane region" description="Helical" evidence="1">
    <location>
        <begin position="335"/>
        <end position="359"/>
    </location>
</feature>
<feature type="transmembrane region" description="Helical" evidence="1">
    <location>
        <begin position="379"/>
        <end position="399"/>
    </location>
</feature>